<name>A0ABN5AX51_9GAMM</name>
<feature type="signal peptide" evidence="1">
    <location>
        <begin position="1"/>
        <end position="26"/>
    </location>
</feature>
<dbReference type="RefSeq" id="WP_088772582.1">
    <property type="nucleotide sequence ID" value="NZ_AP023082.1"/>
</dbReference>
<evidence type="ECO:0000256" key="1">
    <source>
        <dbReference type="SAM" id="SignalP"/>
    </source>
</evidence>
<accession>A0ABN5AX51</accession>
<feature type="chain" id="PRO_5046608774" evidence="1">
    <location>
        <begin position="27"/>
        <end position="543"/>
    </location>
</feature>
<dbReference type="Proteomes" id="UP000249910">
    <property type="component" value="Chromosome"/>
</dbReference>
<sequence length="543" mass="60186">MSLKKIFLITSVCAATLATTNLYATAIVPSHKTTTQDSSFIKNTIISNLDSLFPFQTHVTVGKVDKNSNGDITASDILIVSNGNKNPNVSIDKLVVKGLKVNQKINNDVSIKVEGLKVTNLASAVANSNAVSAKVDSKKLSGDNNLYKIAMNAIGKSVYNFEIEYDHSDSILKFELDSTINKKTFFKEDFELTNFDLSDTTFDNDFLASLKNKVMSSKIKNLNFDANFSEVLKETTLQYLGKDYKQTPNLDINGSLGKSSGEFELNVDGSLGSQSHVKYNLVADGIDLENTQMKDIINGSNVFWKNAYIQTNTADIAIELSFDKDSFSKKSPVQKILNLLDKKQLNIKITSDSSYKDSKYNNNFNITAEGLSNLSASTKAVVNGKLDLLPYLGVTDKKHKNLYNCNNQLCLTNIDFSFVNNGLLEKVARYTNKDPNTTPQQILGSYGALLQLFAVQQQNQFLRKALSSFAMFLQNTKNISIHAKANKPVNQTALLNMLIDDTKSLKKHNPMENNGRVDLSKSPNIKLINDIQKIFKITFDVNS</sequence>
<reference evidence="2 3" key="1">
    <citation type="submission" date="2017-06" db="EMBL/GenBank/DDBJ databases">
        <title>Complete genome of Francisella halioticida.</title>
        <authorList>
            <person name="Sjodin A."/>
        </authorList>
    </citation>
    <scope>NUCLEOTIDE SEQUENCE [LARGE SCALE GENOMIC DNA]</scope>
    <source>
        <strain evidence="2 3">DSM 23729</strain>
    </source>
</reference>
<organism evidence="2 3">
    <name type="scientific">Francisella halioticida</name>
    <dbReference type="NCBI Taxonomy" id="549298"/>
    <lineage>
        <taxon>Bacteria</taxon>
        <taxon>Pseudomonadati</taxon>
        <taxon>Pseudomonadota</taxon>
        <taxon>Gammaproteobacteria</taxon>
        <taxon>Thiotrichales</taxon>
        <taxon>Francisellaceae</taxon>
        <taxon>Francisella</taxon>
    </lineage>
</organism>
<dbReference type="EMBL" id="CP022132">
    <property type="protein sequence ID" value="ASG68075.1"/>
    <property type="molecule type" value="Genomic_DNA"/>
</dbReference>
<proteinExistence type="predicted"/>
<evidence type="ECO:0000313" key="3">
    <source>
        <dbReference type="Proteomes" id="UP000249910"/>
    </source>
</evidence>
<gene>
    <name evidence="2" type="ORF">CDV26_06465</name>
</gene>
<keyword evidence="3" id="KW-1185">Reference proteome</keyword>
<keyword evidence="1" id="KW-0732">Signal</keyword>
<evidence type="ECO:0000313" key="2">
    <source>
        <dbReference type="EMBL" id="ASG68075.1"/>
    </source>
</evidence>
<protein>
    <submittedName>
        <fullName evidence="2">Uncharacterized protein</fullName>
    </submittedName>
</protein>